<proteinExistence type="predicted"/>
<protein>
    <submittedName>
        <fullName evidence="1">Outer membrane lipoprotein-sorting protein</fullName>
    </submittedName>
</protein>
<dbReference type="EMBL" id="FPAA01000010">
    <property type="protein sequence ID" value="SFS89483.1"/>
    <property type="molecule type" value="Genomic_DNA"/>
</dbReference>
<evidence type="ECO:0000313" key="2">
    <source>
        <dbReference type="Proteomes" id="UP000198660"/>
    </source>
</evidence>
<dbReference type="AlphaFoldDB" id="A0A1I6TJS8"/>
<reference evidence="2" key="1">
    <citation type="submission" date="2016-10" db="EMBL/GenBank/DDBJ databases">
        <authorList>
            <person name="Varghese N."/>
            <person name="Submissions S."/>
        </authorList>
    </citation>
    <scope>NUCLEOTIDE SEQUENCE [LARGE SCALE GENOMIC DNA]</scope>
    <source>
        <strain evidence="2">DSM 45789</strain>
    </source>
</reference>
<accession>A0A1I6TJS8</accession>
<dbReference type="PANTHER" id="PTHR37507:SF2">
    <property type="entry name" value="SPORULATION PROTEIN YDCC"/>
    <property type="match status" value="1"/>
</dbReference>
<evidence type="ECO:0000313" key="1">
    <source>
        <dbReference type="EMBL" id="SFS89483.1"/>
    </source>
</evidence>
<dbReference type="InterPro" id="IPR029046">
    <property type="entry name" value="LolA/LolB/LppX"/>
</dbReference>
<dbReference type="OrthoDB" id="9785380at2"/>
<sequence length="339" mass="38959">MRRIAWIFVVIFGMMAFVSGCGEKSTDEVVGDLSKRSDTMESYKSVGKMKIQTGNAPQEYDVEVWYKKPNFYRVSLKNTQKDVTQILLRNEQGVFVLTPQLEKSFRFQSDWPENSGQVYLYQSLLESIIDDSKRKMTHKKNRYQFEVVANYPQNQTLKTQRIWMNDDYHPQKVEVLDGEQKVMVEVKFNRFEAEPTFDKDAFDMKRNMMGYAGRSVPTLAKKKSDDKDVKVLSPEWTPKQSDLESETGVDTPNGKAVIIRYSGKKPFTLTERNPGAVETSMQVYGKPIDLGFTTGVLIEADGKKRLSWTYEGTDFELNGALAEKEMVKVARSVFAEEEK</sequence>
<keyword evidence="2" id="KW-1185">Reference proteome</keyword>
<organism evidence="1 2">
    <name type="scientific">Marininema halotolerans</name>
    <dbReference type="NCBI Taxonomy" id="1155944"/>
    <lineage>
        <taxon>Bacteria</taxon>
        <taxon>Bacillati</taxon>
        <taxon>Bacillota</taxon>
        <taxon>Bacilli</taxon>
        <taxon>Bacillales</taxon>
        <taxon>Thermoactinomycetaceae</taxon>
        <taxon>Marininema</taxon>
    </lineage>
</organism>
<name>A0A1I6TJS8_9BACL</name>
<keyword evidence="1" id="KW-0449">Lipoprotein</keyword>
<dbReference type="SUPFAM" id="SSF89392">
    <property type="entry name" value="Prokaryotic lipoproteins and lipoprotein localization factors"/>
    <property type="match status" value="1"/>
</dbReference>
<gene>
    <name evidence="1" type="ORF">SAMN05444972_11070</name>
</gene>
<dbReference type="InterPro" id="IPR052944">
    <property type="entry name" value="Sporulation_related"/>
</dbReference>
<dbReference type="RefSeq" id="WP_091838124.1">
    <property type="nucleotide sequence ID" value="NZ_FPAA01000010.1"/>
</dbReference>
<dbReference type="Gene3D" id="2.50.20.10">
    <property type="entry name" value="Lipoprotein localisation LolA/LolB/LppX"/>
    <property type="match status" value="1"/>
</dbReference>
<dbReference type="PANTHER" id="PTHR37507">
    <property type="entry name" value="SPORULATION PROTEIN YDCC"/>
    <property type="match status" value="1"/>
</dbReference>
<dbReference type="Proteomes" id="UP000198660">
    <property type="component" value="Unassembled WGS sequence"/>
</dbReference>
<dbReference type="PROSITE" id="PS51257">
    <property type="entry name" value="PROKAR_LIPOPROTEIN"/>
    <property type="match status" value="1"/>
</dbReference>